<feature type="binding site" evidence="13">
    <location>
        <position position="114"/>
    </location>
    <ligand>
        <name>ATP</name>
        <dbReference type="ChEBI" id="CHEBI:30616"/>
    </ligand>
</feature>
<keyword evidence="12" id="KW-0546">Nucleotide metabolism</keyword>
<dbReference type="EC" id="2.7.4.6" evidence="3 15"/>
<comment type="cofactor">
    <cofactor evidence="1">
        <name>Mg(2+)</name>
        <dbReference type="ChEBI" id="CHEBI:18420"/>
    </cofactor>
</comment>
<dbReference type="InterPro" id="IPR023005">
    <property type="entry name" value="Nucleoside_diP_kinase_AS"/>
</dbReference>
<evidence type="ECO:0000256" key="3">
    <source>
        <dbReference type="ARBA" id="ARBA00012966"/>
    </source>
</evidence>
<evidence type="ECO:0000313" key="17">
    <source>
        <dbReference type="EMBL" id="TDU71473.1"/>
    </source>
</evidence>
<evidence type="ECO:0000256" key="9">
    <source>
        <dbReference type="ARBA" id="ARBA00022777"/>
    </source>
</evidence>
<feature type="binding site" evidence="13">
    <location>
        <position position="11"/>
    </location>
    <ligand>
        <name>ATP</name>
        <dbReference type="ChEBI" id="CHEBI:30616"/>
    </ligand>
</feature>
<keyword evidence="8 15" id="KW-0547">Nucleotide-binding</keyword>
<evidence type="ECO:0000256" key="2">
    <source>
        <dbReference type="ARBA" id="ARBA00008142"/>
    </source>
</evidence>
<dbReference type="PROSITE" id="PS00469">
    <property type="entry name" value="NDPK"/>
    <property type="match status" value="1"/>
</dbReference>
<dbReference type="GO" id="GO:0006183">
    <property type="term" value="P:GTP biosynthetic process"/>
    <property type="evidence" value="ECO:0007669"/>
    <property type="project" value="InterPro"/>
</dbReference>
<sequence>MAQETSLLLLKPDCVAQGLNGEVLKRLEAEGFRVRGIKMIQLTDELLKEHYSHIADKPFFPEVAGFMKSNPVIAVALGGENVISHVRDLLGPTDSKAAPKGTIRGDFGSDKMTNVVHASDSPEAAAIELKRFFKDGEIFSY</sequence>
<reference evidence="17 18" key="1">
    <citation type="submission" date="2019-03" db="EMBL/GenBank/DDBJ databases">
        <title>Genomic Encyclopedia of Archaeal and Bacterial Type Strains, Phase II (KMG-II): from individual species to whole genera.</title>
        <authorList>
            <person name="Goeker M."/>
        </authorList>
    </citation>
    <scope>NUCLEOTIDE SEQUENCE [LARGE SCALE GENOMIC DNA]</scope>
    <source>
        <strain evidence="17 18">ATCC 25309</strain>
    </source>
</reference>
<dbReference type="EMBL" id="SOCA01000003">
    <property type="protein sequence ID" value="TDU71473.1"/>
    <property type="molecule type" value="Genomic_DNA"/>
</dbReference>
<evidence type="ECO:0000256" key="14">
    <source>
        <dbReference type="RuleBase" id="RU004011"/>
    </source>
</evidence>
<feature type="binding site" evidence="13">
    <location>
        <position position="59"/>
    </location>
    <ligand>
        <name>ATP</name>
        <dbReference type="ChEBI" id="CHEBI:30616"/>
    </ligand>
</feature>
<feature type="binding site" evidence="13">
    <location>
        <position position="104"/>
    </location>
    <ligand>
        <name>ATP</name>
        <dbReference type="ChEBI" id="CHEBI:30616"/>
    </ligand>
</feature>
<dbReference type="Proteomes" id="UP000295662">
    <property type="component" value="Unassembled WGS sequence"/>
</dbReference>
<evidence type="ECO:0000256" key="8">
    <source>
        <dbReference type="ARBA" id="ARBA00022741"/>
    </source>
</evidence>
<dbReference type="InterPro" id="IPR001564">
    <property type="entry name" value="Nucleoside_diP_kinase"/>
</dbReference>
<accession>A0A4V3FFN2</accession>
<keyword evidence="10 15" id="KW-0067">ATP-binding</keyword>
<dbReference type="GO" id="GO:0006241">
    <property type="term" value="P:CTP biosynthetic process"/>
    <property type="evidence" value="ECO:0007669"/>
    <property type="project" value="InterPro"/>
</dbReference>
<dbReference type="FunFam" id="3.30.70.141:FF:000003">
    <property type="entry name" value="Nucleoside diphosphate kinase"/>
    <property type="match status" value="1"/>
</dbReference>
<comment type="similarity">
    <text evidence="2 13 14">Belongs to the NDK family.</text>
</comment>
<dbReference type="NCBIfam" id="NF001908">
    <property type="entry name" value="PRK00668.1"/>
    <property type="match status" value="1"/>
</dbReference>
<feature type="active site" description="Pros-phosphohistidine intermediate" evidence="13">
    <location>
        <position position="117"/>
    </location>
</feature>
<dbReference type="OrthoDB" id="9801161at2"/>
<evidence type="ECO:0000256" key="5">
    <source>
        <dbReference type="ARBA" id="ARBA00022553"/>
    </source>
</evidence>
<dbReference type="PRINTS" id="PR01243">
    <property type="entry name" value="NUCDPKINASE"/>
</dbReference>
<keyword evidence="18" id="KW-1185">Reference proteome</keyword>
<evidence type="ECO:0000256" key="11">
    <source>
        <dbReference type="ARBA" id="ARBA00022842"/>
    </source>
</evidence>
<dbReference type="SUPFAM" id="SSF54919">
    <property type="entry name" value="Nucleoside diphosphate kinase, NDK"/>
    <property type="match status" value="1"/>
</dbReference>
<feature type="binding site" evidence="13">
    <location>
        <position position="87"/>
    </location>
    <ligand>
        <name>ATP</name>
        <dbReference type="ChEBI" id="CHEBI:30616"/>
    </ligand>
</feature>
<dbReference type="CDD" id="cd04413">
    <property type="entry name" value="NDPk_I"/>
    <property type="match status" value="1"/>
</dbReference>
<dbReference type="Pfam" id="PF00334">
    <property type="entry name" value="NDK"/>
    <property type="match status" value="1"/>
</dbReference>
<organism evidence="17 18">
    <name type="scientific">Prosthecobacter fusiformis</name>
    <dbReference type="NCBI Taxonomy" id="48464"/>
    <lineage>
        <taxon>Bacteria</taxon>
        <taxon>Pseudomonadati</taxon>
        <taxon>Verrucomicrobiota</taxon>
        <taxon>Verrucomicrobiia</taxon>
        <taxon>Verrucomicrobiales</taxon>
        <taxon>Verrucomicrobiaceae</taxon>
        <taxon>Prosthecobacter</taxon>
    </lineage>
</organism>
<evidence type="ECO:0000313" key="18">
    <source>
        <dbReference type="Proteomes" id="UP000295662"/>
    </source>
</evidence>
<comment type="caution">
    <text evidence="17">The sequence shown here is derived from an EMBL/GenBank/DDBJ whole genome shotgun (WGS) entry which is preliminary data.</text>
</comment>
<keyword evidence="11" id="KW-0460">Magnesium</keyword>
<dbReference type="GO" id="GO:0046872">
    <property type="term" value="F:metal ion binding"/>
    <property type="evidence" value="ECO:0007669"/>
    <property type="project" value="UniProtKB-KW"/>
</dbReference>
<evidence type="ECO:0000259" key="16">
    <source>
        <dbReference type="SMART" id="SM00562"/>
    </source>
</evidence>
<evidence type="ECO:0000256" key="6">
    <source>
        <dbReference type="ARBA" id="ARBA00022679"/>
    </source>
</evidence>
<proteinExistence type="inferred from homology"/>
<feature type="binding site" evidence="13">
    <location>
        <position position="93"/>
    </location>
    <ligand>
        <name>ATP</name>
        <dbReference type="ChEBI" id="CHEBI:30616"/>
    </ligand>
</feature>
<dbReference type="AlphaFoldDB" id="A0A4V3FFN2"/>
<feature type="domain" description="Nucleoside diphosphate kinase-like" evidence="16">
    <location>
        <begin position="3"/>
        <end position="140"/>
    </location>
</feature>
<dbReference type="SMART" id="SM00562">
    <property type="entry name" value="NDK"/>
    <property type="match status" value="1"/>
</dbReference>
<comment type="catalytic activity">
    <reaction evidence="15">
        <text>a 2'-deoxyribonucleoside 5'-diphosphate + ATP = a 2'-deoxyribonucleoside 5'-triphosphate + ADP</text>
        <dbReference type="Rhea" id="RHEA:44640"/>
        <dbReference type="ChEBI" id="CHEBI:30616"/>
        <dbReference type="ChEBI" id="CHEBI:61560"/>
        <dbReference type="ChEBI" id="CHEBI:73316"/>
        <dbReference type="ChEBI" id="CHEBI:456216"/>
        <dbReference type="EC" id="2.7.4.6"/>
    </reaction>
</comment>
<evidence type="ECO:0000256" key="4">
    <source>
        <dbReference type="ARBA" id="ARBA00017632"/>
    </source>
</evidence>
<dbReference type="Gene3D" id="3.30.70.141">
    <property type="entry name" value="Nucleoside diphosphate kinase-like domain"/>
    <property type="match status" value="1"/>
</dbReference>
<dbReference type="InterPro" id="IPR034907">
    <property type="entry name" value="NDK-like_dom"/>
</dbReference>
<evidence type="ECO:0000256" key="13">
    <source>
        <dbReference type="PROSITE-ProRule" id="PRU00706"/>
    </source>
</evidence>
<evidence type="ECO:0000256" key="15">
    <source>
        <dbReference type="RuleBase" id="RU004013"/>
    </source>
</evidence>
<name>A0A4V3FFN2_9BACT</name>
<evidence type="ECO:0000256" key="10">
    <source>
        <dbReference type="ARBA" id="ARBA00022840"/>
    </source>
</evidence>
<dbReference type="PROSITE" id="PS51374">
    <property type="entry name" value="NDPK_LIKE"/>
    <property type="match status" value="1"/>
</dbReference>
<dbReference type="RefSeq" id="WP_133795624.1">
    <property type="nucleotide sequence ID" value="NZ_SOCA01000003.1"/>
</dbReference>
<keyword evidence="5" id="KW-0597">Phosphoprotein</keyword>
<keyword evidence="7" id="KW-0479">Metal-binding</keyword>
<dbReference type="GO" id="GO:0005524">
    <property type="term" value="F:ATP binding"/>
    <property type="evidence" value="ECO:0007669"/>
    <property type="project" value="UniProtKB-KW"/>
</dbReference>
<evidence type="ECO:0000256" key="1">
    <source>
        <dbReference type="ARBA" id="ARBA00001946"/>
    </source>
</evidence>
<dbReference type="PANTHER" id="PTHR11349">
    <property type="entry name" value="NUCLEOSIDE DIPHOSPHATE KINASE"/>
    <property type="match status" value="1"/>
</dbReference>
<keyword evidence="9 15" id="KW-0418">Kinase</keyword>
<evidence type="ECO:0000256" key="7">
    <source>
        <dbReference type="ARBA" id="ARBA00022723"/>
    </source>
</evidence>
<evidence type="ECO:0000256" key="12">
    <source>
        <dbReference type="ARBA" id="ARBA00023080"/>
    </source>
</evidence>
<protein>
    <recommendedName>
        <fullName evidence="4 15">Nucleoside diphosphate kinase</fullName>
        <ecNumber evidence="3 15">2.7.4.6</ecNumber>
    </recommendedName>
</protein>
<dbReference type="InterPro" id="IPR036850">
    <property type="entry name" value="NDK-like_dom_sf"/>
</dbReference>
<dbReference type="GO" id="GO:0004550">
    <property type="term" value="F:nucleoside diphosphate kinase activity"/>
    <property type="evidence" value="ECO:0007669"/>
    <property type="project" value="UniProtKB-EC"/>
</dbReference>
<dbReference type="GO" id="GO:0006228">
    <property type="term" value="P:UTP biosynthetic process"/>
    <property type="evidence" value="ECO:0007669"/>
    <property type="project" value="InterPro"/>
</dbReference>
<gene>
    <name evidence="17" type="ORF">EI77_02600</name>
</gene>
<keyword evidence="6 15" id="KW-0808">Transferase</keyword>